<feature type="domain" description="Methyltransferase" evidence="1">
    <location>
        <begin position="4"/>
        <end position="99"/>
    </location>
</feature>
<gene>
    <name evidence="2" type="ORF">J40TS1_03880</name>
</gene>
<evidence type="ECO:0000313" key="3">
    <source>
        <dbReference type="Proteomes" id="UP000683139"/>
    </source>
</evidence>
<name>A0A919YMB7_9BACL</name>
<sequence length="119" mass="13323">MVAVAELGSGTGAITRYIAQVDAKQVLLFEQNSRMRQRLEQAYPAFQCHHNALQLREVLDQSGISQLDCIWSGLPFFNFAQSVRTALLEQILLSLKPGGWFKEAEGYGLALPLKIHINH</sequence>
<proteinExistence type="predicted"/>
<dbReference type="EMBL" id="BOSE01000001">
    <property type="protein sequence ID" value="GIP14746.1"/>
    <property type="molecule type" value="Genomic_DNA"/>
</dbReference>
<organism evidence="2 3">
    <name type="scientific">Paenibacillus montaniterrae</name>
    <dbReference type="NCBI Taxonomy" id="429341"/>
    <lineage>
        <taxon>Bacteria</taxon>
        <taxon>Bacillati</taxon>
        <taxon>Bacillota</taxon>
        <taxon>Bacilli</taxon>
        <taxon>Bacillales</taxon>
        <taxon>Paenibacillaceae</taxon>
        <taxon>Paenibacillus</taxon>
    </lineage>
</organism>
<keyword evidence="3" id="KW-1185">Reference proteome</keyword>
<dbReference type="AlphaFoldDB" id="A0A919YMB7"/>
<dbReference type="SUPFAM" id="SSF53335">
    <property type="entry name" value="S-adenosyl-L-methionine-dependent methyltransferases"/>
    <property type="match status" value="1"/>
</dbReference>
<dbReference type="CDD" id="cd02440">
    <property type="entry name" value="AdoMet_MTases"/>
    <property type="match status" value="1"/>
</dbReference>
<comment type="caution">
    <text evidence="2">The sequence shown here is derived from an EMBL/GenBank/DDBJ whole genome shotgun (WGS) entry which is preliminary data.</text>
</comment>
<evidence type="ECO:0000313" key="2">
    <source>
        <dbReference type="EMBL" id="GIP14746.1"/>
    </source>
</evidence>
<reference evidence="2" key="1">
    <citation type="submission" date="2021-03" db="EMBL/GenBank/DDBJ databases">
        <title>Antimicrobial resistance genes in bacteria isolated from Japanese honey, and their potential for conferring macrolide and lincosamide resistance in the American foulbrood pathogen Paenibacillus larvae.</title>
        <authorList>
            <person name="Okamoto M."/>
            <person name="Kumagai M."/>
            <person name="Kanamori H."/>
            <person name="Takamatsu D."/>
        </authorList>
    </citation>
    <scope>NUCLEOTIDE SEQUENCE</scope>
    <source>
        <strain evidence="2">J40TS1</strain>
    </source>
</reference>
<accession>A0A919YMB7</accession>
<dbReference type="Gene3D" id="3.40.50.150">
    <property type="entry name" value="Vaccinia Virus protein VP39"/>
    <property type="match status" value="1"/>
</dbReference>
<dbReference type="Pfam" id="PF13649">
    <property type="entry name" value="Methyltransf_25"/>
    <property type="match status" value="1"/>
</dbReference>
<dbReference type="Proteomes" id="UP000683139">
    <property type="component" value="Unassembled WGS sequence"/>
</dbReference>
<evidence type="ECO:0000259" key="1">
    <source>
        <dbReference type="Pfam" id="PF13649"/>
    </source>
</evidence>
<dbReference type="InterPro" id="IPR029063">
    <property type="entry name" value="SAM-dependent_MTases_sf"/>
</dbReference>
<protein>
    <recommendedName>
        <fullName evidence="1">Methyltransferase domain-containing protein</fullName>
    </recommendedName>
</protein>
<dbReference type="InterPro" id="IPR041698">
    <property type="entry name" value="Methyltransf_25"/>
</dbReference>